<comment type="caution">
    <text evidence="2">The sequence shown here is derived from an EMBL/GenBank/DDBJ whole genome shotgun (WGS) entry which is preliminary data.</text>
</comment>
<gene>
    <name evidence="2" type="ORF">GR303_22485</name>
</gene>
<evidence type="ECO:0000313" key="3">
    <source>
        <dbReference type="Proteomes" id="UP000818323"/>
    </source>
</evidence>
<dbReference type="EMBL" id="JAAAXJ010000026">
    <property type="protein sequence ID" value="NBJ27096.1"/>
    <property type="molecule type" value="Genomic_DNA"/>
</dbReference>
<name>A0ABW9Z870_9HYPH</name>
<evidence type="ECO:0000256" key="1">
    <source>
        <dbReference type="SAM" id="MobiDB-lite"/>
    </source>
</evidence>
<reference evidence="2 3" key="1">
    <citation type="submission" date="2020-01" db="EMBL/GenBank/DDBJ databases">
        <title>Microvirga sp. nov., an arsenate reduction bacterium isolated from Tibet hotspring sediments.</title>
        <authorList>
            <person name="Yuan C.-G."/>
        </authorList>
    </citation>
    <scope>NUCLEOTIDE SEQUENCE [LARGE SCALE GENOMIC DNA]</scope>
    <source>
        <strain evidence="2 3">SYSU G3D203</strain>
    </source>
</reference>
<feature type="region of interest" description="Disordered" evidence="1">
    <location>
        <begin position="69"/>
        <end position="169"/>
    </location>
</feature>
<protein>
    <submittedName>
        <fullName evidence="2">Uncharacterized protein</fullName>
    </submittedName>
</protein>
<sequence length="169" mass="18647">MRRNTKPFSVEIKKSRVQSQRHQLPLRRLFELTSVEPAKIVQTEEPQATAELATAPRILQSIVEPVWGSAEPVEPVCREPSSEQDNQEQIELDLPAASSETPAEAHPAVQMAAEAVSQADMSDAGATTAPIHNVHPVLGESLKKERKPRKRSPGVIEQVMQPEPISRPE</sequence>
<evidence type="ECO:0000313" key="2">
    <source>
        <dbReference type="EMBL" id="NBJ27096.1"/>
    </source>
</evidence>
<dbReference type="RefSeq" id="WP_161726441.1">
    <property type="nucleotide sequence ID" value="NZ_JAAAXI010000035.1"/>
</dbReference>
<keyword evidence="3" id="KW-1185">Reference proteome</keyword>
<organism evidence="2 3">
    <name type="scientific">Microvirga arsenatis</name>
    <dbReference type="NCBI Taxonomy" id="2692265"/>
    <lineage>
        <taxon>Bacteria</taxon>
        <taxon>Pseudomonadati</taxon>
        <taxon>Pseudomonadota</taxon>
        <taxon>Alphaproteobacteria</taxon>
        <taxon>Hyphomicrobiales</taxon>
        <taxon>Methylobacteriaceae</taxon>
        <taxon>Microvirga</taxon>
    </lineage>
</organism>
<accession>A0ABW9Z870</accession>
<proteinExistence type="predicted"/>
<dbReference type="Proteomes" id="UP000818323">
    <property type="component" value="Unassembled WGS sequence"/>
</dbReference>